<dbReference type="InterPro" id="IPR009057">
    <property type="entry name" value="Homeodomain-like_sf"/>
</dbReference>
<protein>
    <recommendedName>
        <fullName evidence="5">HTH tetR-type domain-containing protein</fullName>
    </recommendedName>
</protein>
<evidence type="ECO:0000256" key="1">
    <source>
        <dbReference type="ARBA" id="ARBA00023015"/>
    </source>
</evidence>
<dbReference type="Proteomes" id="UP000015525">
    <property type="component" value="Unassembled WGS sequence"/>
</dbReference>
<dbReference type="GO" id="GO:0000976">
    <property type="term" value="F:transcription cis-regulatory region binding"/>
    <property type="evidence" value="ECO:0007669"/>
    <property type="project" value="TreeGrafter"/>
</dbReference>
<evidence type="ECO:0000313" key="6">
    <source>
        <dbReference type="EMBL" id="EQB01223.1"/>
    </source>
</evidence>
<comment type="caution">
    <text evidence="6">The sequence shown here is derived from an EMBL/GenBank/DDBJ whole genome shotgun (WGS) entry which is preliminary data.</text>
</comment>
<accession>T0GMH0</accession>
<dbReference type="PANTHER" id="PTHR30055">
    <property type="entry name" value="HTH-TYPE TRANSCRIPTIONAL REGULATOR RUTR"/>
    <property type="match status" value="1"/>
</dbReference>
<evidence type="ECO:0000256" key="3">
    <source>
        <dbReference type="ARBA" id="ARBA00023163"/>
    </source>
</evidence>
<proteinExistence type="predicted"/>
<dbReference type="PRINTS" id="PR00455">
    <property type="entry name" value="HTHTETR"/>
</dbReference>
<dbReference type="Gene3D" id="1.10.357.10">
    <property type="entry name" value="Tetracycline Repressor, domain 2"/>
    <property type="match status" value="1"/>
</dbReference>
<feature type="domain" description="HTH tetR-type" evidence="5">
    <location>
        <begin position="24"/>
        <end position="84"/>
    </location>
</feature>
<reference evidence="6 7" key="1">
    <citation type="journal article" date="2013" name="Genome Announc.">
        <title>Draft Genome Sequence of Sphingobium quisquiliarum Strain P25T, a Novel Hexachlorocyclohexane (HCH)-Degrading Bacterium Isolated from an HCH Dumpsite.</title>
        <authorList>
            <person name="Kumar Singh A."/>
            <person name="Sangwan N."/>
            <person name="Sharma A."/>
            <person name="Gupta V."/>
            <person name="Khurana J.P."/>
            <person name="Lal R."/>
        </authorList>
    </citation>
    <scope>NUCLEOTIDE SEQUENCE [LARGE SCALE GENOMIC DNA]</scope>
    <source>
        <strain evidence="6 7">P25</strain>
    </source>
</reference>
<keyword evidence="3" id="KW-0804">Transcription</keyword>
<keyword evidence="2 4" id="KW-0238">DNA-binding</keyword>
<evidence type="ECO:0000313" key="7">
    <source>
        <dbReference type="Proteomes" id="UP000015525"/>
    </source>
</evidence>
<dbReference type="Pfam" id="PF00440">
    <property type="entry name" value="TetR_N"/>
    <property type="match status" value="1"/>
</dbReference>
<dbReference type="PROSITE" id="PS50977">
    <property type="entry name" value="HTH_TETR_2"/>
    <property type="match status" value="1"/>
</dbReference>
<evidence type="ECO:0000256" key="2">
    <source>
        <dbReference type="ARBA" id="ARBA00023125"/>
    </source>
</evidence>
<dbReference type="AlphaFoldDB" id="T0GMH0"/>
<name>T0GMH0_9SPHN</name>
<dbReference type="SUPFAM" id="SSF46689">
    <property type="entry name" value="Homeodomain-like"/>
    <property type="match status" value="1"/>
</dbReference>
<organism evidence="6 7">
    <name type="scientific">Sphingobium quisquiliarum P25</name>
    <dbReference type="NCBI Taxonomy" id="1329909"/>
    <lineage>
        <taxon>Bacteria</taxon>
        <taxon>Pseudomonadati</taxon>
        <taxon>Pseudomonadota</taxon>
        <taxon>Alphaproteobacteria</taxon>
        <taxon>Sphingomonadales</taxon>
        <taxon>Sphingomonadaceae</taxon>
        <taxon>Sphingobium</taxon>
    </lineage>
</organism>
<evidence type="ECO:0000259" key="5">
    <source>
        <dbReference type="PROSITE" id="PS50977"/>
    </source>
</evidence>
<dbReference type="PATRIC" id="fig|1329909.3.peg.3457"/>
<gene>
    <name evidence="6" type="ORF">L288_17965</name>
</gene>
<keyword evidence="7" id="KW-1185">Reference proteome</keyword>
<dbReference type="PANTHER" id="PTHR30055:SF234">
    <property type="entry name" value="HTH-TYPE TRANSCRIPTIONAL REGULATOR BETI"/>
    <property type="match status" value="1"/>
</dbReference>
<dbReference type="RefSeq" id="WP_021239623.1">
    <property type="nucleotide sequence ID" value="NZ_ATHO01000156.1"/>
</dbReference>
<dbReference type="GO" id="GO:0003700">
    <property type="term" value="F:DNA-binding transcription factor activity"/>
    <property type="evidence" value="ECO:0007669"/>
    <property type="project" value="TreeGrafter"/>
</dbReference>
<feature type="DNA-binding region" description="H-T-H motif" evidence="4">
    <location>
        <begin position="47"/>
        <end position="66"/>
    </location>
</feature>
<sequence length="227" mass="24624">MTSADISTLPPVHRVGRPSAEQSKELMAAVMRAAREEFAAKGFHHATMEAIAARAGVSKRTLYTWHADKAALLQAAILDQAVELTSYVIDPRASLKDALAAYSRAVLRELSTDYAMAVGALIMREARQFPPAGQALQQGQEYLRRPLVKLLQERGMTAAEADRIGKLYIGALLVDMQHRMIMGHAAPTPDQNRRHAAMTATLFLPGLEARLAQLSSGAGRDDGESGH</sequence>
<dbReference type="InterPro" id="IPR001647">
    <property type="entry name" value="HTH_TetR"/>
</dbReference>
<evidence type="ECO:0000256" key="4">
    <source>
        <dbReference type="PROSITE-ProRule" id="PRU00335"/>
    </source>
</evidence>
<dbReference type="EMBL" id="ATHO01000156">
    <property type="protein sequence ID" value="EQB01223.1"/>
    <property type="molecule type" value="Genomic_DNA"/>
</dbReference>
<keyword evidence="1" id="KW-0805">Transcription regulation</keyword>
<dbReference type="InterPro" id="IPR050109">
    <property type="entry name" value="HTH-type_TetR-like_transc_reg"/>
</dbReference>